<keyword evidence="5 6" id="KW-0472">Membrane</keyword>
<dbReference type="PANTHER" id="PTHR30252">
    <property type="entry name" value="INNER MEMBRANE PEPTIDE TRANSPORTER"/>
    <property type="match status" value="1"/>
</dbReference>
<dbReference type="AlphaFoldDB" id="A0A644V1Z7"/>
<dbReference type="GO" id="GO:0009267">
    <property type="term" value="P:cellular response to starvation"/>
    <property type="evidence" value="ECO:0007669"/>
    <property type="project" value="InterPro"/>
</dbReference>
<feature type="transmembrane region" description="Helical" evidence="6">
    <location>
        <begin position="6"/>
        <end position="26"/>
    </location>
</feature>
<feature type="transmembrane region" description="Helical" evidence="6">
    <location>
        <begin position="54"/>
        <end position="74"/>
    </location>
</feature>
<evidence type="ECO:0000256" key="6">
    <source>
        <dbReference type="SAM" id="Phobius"/>
    </source>
</evidence>
<feature type="transmembrane region" description="Helical" evidence="6">
    <location>
        <begin position="449"/>
        <end position="467"/>
    </location>
</feature>
<dbReference type="Pfam" id="PF02554">
    <property type="entry name" value="CstA"/>
    <property type="match status" value="1"/>
</dbReference>
<feature type="transmembrane region" description="Helical" evidence="6">
    <location>
        <begin position="324"/>
        <end position="345"/>
    </location>
</feature>
<feature type="transmembrane region" description="Helical" evidence="6">
    <location>
        <begin position="417"/>
        <end position="437"/>
    </location>
</feature>
<proteinExistence type="predicted"/>
<evidence type="ECO:0000256" key="3">
    <source>
        <dbReference type="ARBA" id="ARBA00022692"/>
    </source>
</evidence>
<keyword evidence="4 6" id="KW-1133">Transmembrane helix</keyword>
<protein>
    <recommendedName>
        <fullName evidence="7">CstA N-terminal domain-containing protein</fullName>
    </recommendedName>
</protein>
<feature type="transmembrane region" description="Helical" evidence="6">
    <location>
        <begin position="366"/>
        <end position="385"/>
    </location>
</feature>
<dbReference type="InterPro" id="IPR003706">
    <property type="entry name" value="CstA_N"/>
</dbReference>
<comment type="caution">
    <text evidence="8">The sequence shown here is derived from an EMBL/GenBank/DDBJ whole genome shotgun (WGS) entry which is preliminary data.</text>
</comment>
<name>A0A644V1Z7_9ZZZZ</name>
<feature type="transmembrane region" description="Helical" evidence="6">
    <location>
        <begin position="125"/>
        <end position="145"/>
    </location>
</feature>
<accession>A0A644V1Z7</accession>
<comment type="subcellular location">
    <subcellularLocation>
        <location evidence="1">Cell membrane</location>
        <topology evidence="1">Multi-pass membrane protein</topology>
    </subcellularLocation>
</comment>
<keyword evidence="3 6" id="KW-0812">Transmembrane</keyword>
<feature type="transmembrane region" description="Helical" evidence="6">
    <location>
        <begin position="157"/>
        <end position="179"/>
    </location>
</feature>
<gene>
    <name evidence="8" type="ORF">SDC9_31328</name>
</gene>
<feature type="transmembrane region" description="Helical" evidence="6">
    <location>
        <begin position="227"/>
        <end position="245"/>
    </location>
</feature>
<dbReference type="InterPro" id="IPR051605">
    <property type="entry name" value="CstA"/>
</dbReference>
<dbReference type="GO" id="GO:0005886">
    <property type="term" value="C:plasma membrane"/>
    <property type="evidence" value="ECO:0007669"/>
    <property type="project" value="UniProtKB-SubCell"/>
</dbReference>
<dbReference type="EMBL" id="VSSQ01000204">
    <property type="protein sequence ID" value="MPL85360.1"/>
    <property type="molecule type" value="Genomic_DNA"/>
</dbReference>
<dbReference type="PANTHER" id="PTHR30252:SF4">
    <property type="entry name" value="CARBON STARVATION"/>
    <property type="match status" value="1"/>
</dbReference>
<evidence type="ECO:0000256" key="4">
    <source>
        <dbReference type="ARBA" id="ARBA00022989"/>
    </source>
</evidence>
<sequence length="475" mass="51871">MISFTLAVLLLIAGYFIYGGITERVFGVEKDRPTPSVANPDGVDYVPLPWWKAFLIQFLNIAGLGPIFGAIMGIMYGPAAFLWIVLGTIFGGAVHDYLSGMMSVRSNGAGQPELVGRELGGKVKIFMRFFSIGLMVLVGAVFVSGPAELLNNMTSGYIGVIWWAVIIFAYYILATLLPIDKIIGKIYPFFGVALLIMAVGIMAAMYINNAPVPEFTEGFANQHPNNLPIFPMMFISIACGAISGFHATQSPLMARCIQNEKFGRRVFYGSMVAEGIVALIWAAAASSFFGSVEGLQQFVADLAPTANKPAVIVDVIAKSWLGPVGGFLALLGVVAAPLSTGDTALRSARLMTADFIKLDQHSFKNRLILALPIFIITFALLQINFDIIWRYFAWWNQTLSVFTLWAITVYLAKRKKFYGISLLPAIFMTAVTVTYILLAPEGFRLSPVISYSVGIGTAVAMLILFYIKKPKLRID</sequence>
<feature type="transmembrane region" description="Helical" evidence="6">
    <location>
        <begin position="80"/>
        <end position="98"/>
    </location>
</feature>
<reference evidence="8" key="1">
    <citation type="submission" date="2019-08" db="EMBL/GenBank/DDBJ databases">
        <authorList>
            <person name="Kucharzyk K."/>
            <person name="Murdoch R.W."/>
            <person name="Higgins S."/>
            <person name="Loffler F."/>
        </authorList>
    </citation>
    <scope>NUCLEOTIDE SEQUENCE</scope>
</reference>
<feature type="transmembrane region" description="Helical" evidence="6">
    <location>
        <begin position="186"/>
        <end position="207"/>
    </location>
</feature>
<organism evidence="8">
    <name type="scientific">bioreactor metagenome</name>
    <dbReference type="NCBI Taxonomy" id="1076179"/>
    <lineage>
        <taxon>unclassified sequences</taxon>
        <taxon>metagenomes</taxon>
        <taxon>ecological metagenomes</taxon>
    </lineage>
</organism>
<feature type="transmembrane region" description="Helical" evidence="6">
    <location>
        <begin position="391"/>
        <end position="412"/>
    </location>
</feature>
<feature type="domain" description="CstA N-terminal" evidence="7">
    <location>
        <begin position="4"/>
        <end position="208"/>
    </location>
</feature>
<evidence type="ECO:0000256" key="2">
    <source>
        <dbReference type="ARBA" id="ARBA00022475"/>
    </source>
</evidence>
<evidence type="ECO:0000313" key="8">
    <source>
        <dbReference type="EMBL" id="MPL85360.1"/>
    </source>
</evidence>
<evidence type="ECO:0000256" key="5">
    <source>
        <dbReference type="ARBA" id="ARBA00023136"/>
    </source>
</evidence>
<feature type="transmembrane region" description="Helical" evidence="6">
    <location>
        <begin position="266"/>
        <end position="289"/>
    </location>
</feature>
<evidence type="ECO:0000259" key="7">
    <source>
        <dbReference type="Pfam" id="PF02554"/>
    </source>
</evidence>
<keyword evidence="2" id="KW-1003">Cell membrane</keyword>
<evidence type="ECO:0000256" key="1">
    <source>
        <dbReference type="ARBA" id="ARBA00004651"/>
    </source>
</evidence>